<accession>A0A6J5R1C2</accession>
<reference evidence="1" key="1">
    <citation type="submission" date="2020-05" db="EMBL/GenBank/DDBJ databases">
        <authorList>
            <person name="Chiriac C."/>
            <person name="Salcher M."/>
            <person name="Ghai R."/>
            <person name="Kavagutti S V."/>
        </authorList>
    </citation>
    <scope>NUCLEOTIDE SEQUENCE</scope>
</reference>
<gene>
    <name evidence="1" type="ORF">UFOVP1119_56</name>
    <name evidence="2" type="ORF">UFOVP1238_30</name>
</gene>
<sequence>MNNLKEKVIRIQELRRSNAATAIPNKKIYNRKQKHKNKFG</sequence>
<evidence type="ECO:0000313" key="1">
    <source>
        <dbReference type="EMBL" id="CAB4185464.1"/>
    </source>
</evidence>
<evidence type="ECO:0000313" key="2">
    <source>
        <dbReference type="EMBL" id="CAB4193173.1"/>
    </source>
</evidence>
<proteinExistence type="predicted"/>
<name>A0A6J5R1C2_9CAUD</name>
<dbReference type="EMBL" id="LR797076">
    <property type="protein sequence ID" value="CAB4185464.1"/>
    <property type="molecule type" value="Genomic_DNA"/>
</dbReference>
<organism evidence="1">
    <name type="scientific">uncultured Caudovirales phage</name>
    <dbReference type="NCBI Taxonomy" id="2100421"/>
    <lineage>
        <taxon>Viruses</taxon>
        <taxon>Duplodnaviria</taxon>
        <taxon>Heunggongvirae</taxon>
        <taxon>Uroviricota</taxon>
        <taxon>Caudoviricetes</taxon>
        <taxon>Peduoviridae</taxon>
        <taxon>Maltschvirus</taxon>
        <taxon>Maltschvirus maltsch</taxon>
    </lineage>
</organism>
<dbReference type="EMBL" id="LR797198">
    <property type="protein sequence ID" value="CAB4193173.1"/>
    <property type="molecule type" value="Genomic_DNA"/>
</dbReference>
<protein>
    <submittedName>
        <fullName evidence="1">Uncharacterized protein</fullName>
    </submittedName>
</protein>